<reference evidence="2" key="1">
    <citation type="submission" date="2020-05" db="EMBL/GenBank/DDBJ databases">
        <authorList>
            <person name="Chiriac C."/>
            <person name="Salcher M."/>
            <person name="Ghai R."/>
            <person name="Kavagutti S V."/>
        </authorList>
    </citation>
    <scope>NUCLEOTIDE SEQUENCE</scope>
</reference>
<dbReference type="PANTHER" id="PTHR33121:SF70">
    <property type="entry name" value="SIGNALING PROTEIN YKOW"/>
    <property type="match status" value="1"/>
</dbReference>
<dbReference type="PROSITE" id="PS50883">
    <property type="entry name" value="EAL"/>
    <property type="match status" value="1"/>
</dbReference>
<dbReference type="AlphaFoldDB" id="A0A6J6IJQ0"/>
<sequence length="265" mass="28764">MTNDLSAGLSMREHQWANVRLAYQPVHHVVCRQPAGAEALLRRLEPDGSVLGPQVVLEQADRDGTDFELACYIVSLAAQQAKTWAGDNWLTGYRVGINVSPRVLGRPDFAASVLHILEQHGCDPRNILIELTETQYLDHFRSALDQIRQLRAAEILVALDDFGAGYSNIGLLRSLPIDMIKIDPVVFGDEPRAREISVVSHVVGMAQAVGAVVVAEGIENETQLACVETAGVDYVQGWLFSRATLAGQVAPGWGPSGQAPCTCWA</sequence>
<name>A0A6J6IJQ0_9ZZZZ</name>
<accession>A0A6J6IJQ0</accession>
<dbReference type="EMBL" id="CAEZVF010000128">
    <property type="protein sequence ID" value="CAB4624751.1"/>
    <property type="molecule type" value="Genomic_DNA"/>
</dbReference>
<dbReference type="SUPFAM" id="SSF141868">
    <property type="entry name" value="EAL domain-like"/>
    <property type="match status" value="1"/>
</dbReference>
<dbReference type="Gene3D" id="3.20.20.450">
    <property type="entry name" value="EAL domain"/>
    <property type="match status" value="1"/>
</dbReference>
<dbReference type="InterPro" id="IPR035919">
    <property type="entry name" value="EAL_sf"/>
</dbReference>
<gene>
    <name evidence="2" type="ORF">UFOPK1939_00842</name>
</gene>
<dbReference type="InterPro" id="IPR001633">
    <property type="entry name" value="EAL_dom"/>
</dbReference>
<protein>
    <submittedName>
        <fullName evidence="2">Unannotated protein</fullName>
    </submittedName>
</protein>
<evidence type="ECO:0000313" key="2">
    <source>
        <dbReference type="EMBL" id="CAB4624751.1"/>
    </source>
</evidence>
<dbReference type="InterPro" id="IPR050706">
    <property type="entry name" value="Cyclic-di-GMP_PDE-like"/>
</dbReference>
<dbReference type="GO" id="GO:0071111">
    <property type="term" value="F:cyclic-guanylate-specific phosphodiesterase activity"/>
    <property type="evidence" value="ECO:0007669"/>
    <property type="project" value="InterPro"/>
</dbReference>
<proteinExistence type="predicted"/>
<evidence type="ECO:0000259" key="1">
    <source>
        <dbReference type="PROSITE" id="PS50883"/>
    </source>
</evidence>
<dbReference type="PANTHER" id="PTHR33121">
    <property type="entry name" value="CYCLIC DI-GMP PHOSPHODIESTERASE PDEF"/>
    <property type="match status" value="1"/>
</dbReference>
<dbReference type="SMART" id="SM00052">
    <property type="entry name" value="EAL"/>
    <property type="match status" value="1"/>
</dbReference>
<organism evidence="2">
    <name type="scientific">freshwater metagenome</name>
    <dbReference type="NCBI Taxonomy" id="449393"/>
    <lineage>
        <taxon>unclassified sequences</taxon>
        <taxon>metagenomes</taxon>
        <taxon>ecological metagenomes</taxon>
    </lineage>
</organism>
<dbReference type="Pfam" id="PF00563">
    <property type="entry name" value="EAL"/>
    <property type="match status" value="1"/>
</dbReference>
<dbReference type="CDD" id="cd01948">
    <property type="entry name" value="EAL"/>
    <property type="match status" value="1"/>
</dbReference>
<feature type="domain" description="EAL" evidence="1">
    <location>
        <begin position="1"/>
        <end position="257"/>
    </location>
</feature>